<dbReference type="GO" id="GO:0000159">
    <property type="term" value="C:protein phosphatase type 2A complex"/>
    <property type="evidence" value="ECO:0007669"/>
    <property type="project" value="TreeGrafter"/>
</dbReference>
<dbReference type="GO" id="GO:0005829">
    <property type="term" value="C:cytosol"/>
    <property type="evidence" value="ECO:0007669"/>
    <property type="project" value="TreeGrafter"/>
</dbReference>
<feature type="region of interest" description="Disordered" evidence="2">
    <location>
        <begin position="1"/>
        <end position="20"/>
    </location>
</feature>
<dbReference type="PANTHER" id="PTHR10648">
    <property type="entry name" value="SERINE/THREONINE-PROTEIN PHOSPHATASE PP2A 65 KDA REGULATORY SUBUNIT"/>
    <property type="match status" value="1"/>
</dbReference>
<dbReference type="InterPro" id="IPR051023">
    <property type="entry name" value="PP2A_Regulatory_Subunit_A"/>
</dbReference>
<sequence>MEVNRTGLPQSGHRPPRPPHQLAFTFSTSQKSLASSWLTTVRSFYTNILQHIDPTTYTTHVRDVGQYVKPLSETMNDANFSESVNTDSSENLHQAEINENSSPQIHELIETATMHMVVQLIPLLGHFSASVRTGAASLIYELATICDKILLDKDLESILMGLETDDKGYYSIFPDRIIILQALHLLAPIYAVEDTALSCSIIDTLLRLKTKTFSEIEVIKATLGVIFDHICGKHATNSNSSSVVAPALPKKLDRSEFGFDVFQDLIGSHDESAYDLLSWAVQEFAVKMSSAQTGIAVVPPIAWSTTINDYIMSLSNHYRASPALVRYGACLSLYSIIKICPSFAKDNKHIWQFIIAGVLDTDYLCAFLYLSMIEMMDLPDAVALRNTILCLRNNNQTNITYDIQYANSLFTDTKKIVKESVLDIVAKYSPPMAPLLLHKLANALDYLPSKEILNQLELIKIWGKKSEKVDTFLIQMITPLCASSNESIQLKALEVLHAITPALLATSQADISFVWAYIVALMSPALGSYYLADVPENQLARPDDYNYSRNMIQSPFWVSLLFTKLSCAPPLLSTSLGSRRDIIPTTPAGKRRFFCGYMACLLPSVGIPDFINRRAACVCVVRCCFKGLNVNPGMLRGLLEYATQQMFSHKHWSFQVSALEILGLIIRLKIPGVSESILYQYLDLCIDFAHNTPSAVIKTALLNFFEILLMVFPKAMISKLQEVRDITRVMLVDSDTSVIEAASRIYPLIFRAVPKESAQQFYEYLMNDISTITSGGLELAGDPLVSKLTTNEASRIVSLSISCIGVIDEGFGSHYAVAQGLIKFVIHNNSDYRVAALTAILSLIHGMDQQESLSITWIILPLYADPCRHVRFLFVRFLRNLPNLVESRCQGLLPHANDSTVPPLVSWEEILTDTATLVVGSKFLQDMLFDIDALNPHSLSQDLPVEDDGFNFPTVSSKLMTRYKVLVQATTSPILAKHQSEVIYFLQEIQKQPLLQASAIMVLSEFSCLHDNTLNEIGDLLTGGLSQHVTPENKPVIEACILALSNISNNSTYAFKILFGKMLTPAVPNEGDLLGFLYLVELIKVSAFNRVPELLNKIVPIISNSRASLKKRLYAVFLAVDLCVVGGQESTKTVLDAVGAFSDSLDNNMAQLQIHQTTSRILAETGPKHPFFRNMFSRAKQDVKSKHVWRRLQALSVFRLFAPHISTEDSDPSANVRKASHEAIALGRMIEFAYAILQRNSATVKENALKSELLATCKLSTLNSTPEAPSANAAPIIEREAVRIESDPFNSKYYGSERRMRFSKMYGLNESQMVKMSTAASQGVISSIEARVLNTAVTSPETLLKLQWLLKLDPILILHDLIGLHSNIATDIVESLLADIEKGSKFRLALSSGELTDPEPLESLATSTASAEDDTDIEVATHRIDVLSNLFIAYEGVGTKYLEWIKRFQETLMFCNECADSLRETLFDSIEQYRAAAQEATLDIIKSGKIDKMSGIESKRSEMNESMDTKSEQLRKVTKITLHLLSGCGLFYALSTSTQSNMLIEGFEFISTFLSNEHRGIRSTAVEALRVILELQLDIPSNFSLVEKVHDVMSRLFAELNNRYQMLYRRKADYAILISQMVVHITNPQYRFDILRVLVRMWRDPDSEVRVTSIQMVKLLGQAKLPEVLVCFADPSTSNKEKAQVPIMEELASLVSNEDYGERDILQDLLKWRFSLSPTNMAAIESR</sequence>
<dbReference type="GO" id="GO:0019888">
    <property type="term" value="F:protein phosphatase regulator activity"/>
    <property type="evidence" value="ECO:0007669"/>
    <property type="project" value="TreeGrafter"/>
</dbReference>
<gene>
    <name evidence="3" type="ORF">BDEG_24803</name>
</gene>
<name>A0A177WMT5_BATDL</name>
<dbReference type="SUPFAM" id="SSF48371">
    <property type="entry name" value="ARM repeat"/>
    <property type="match status" value="2"/>
</dbReference>
<evidence type="ECO:0000256" key="2">
    <source>
        <dbReference type="SAM" id="MobiDB-lite"/>
    </source>
</evidence>
<dbReference type="InterPro" id="IPR011989">
    <property type="entry name" value="ARM-like"/>
</dbReference>
<evidence type="ECO:0000256" key="1">
    <source>
        <dbReference type="ARBA" id="ARBA00022737"/>
    </source>
</evidence>
<keyword evidence="1" id="KW-0677">Repeat</keyword>
<accession>A0A177WMT5</accession>
<dbReference type="GO" id="GO:0005634">
    <property type="term" value="C:nucleus"/>
    <property type="evidence" value="ECO:0007669"/>
    <property type="project" value="TreeGrafter"/>
</dbReference>
<dbReference type="EMBL" id="DS022305">
    <property type="protein sequence ID" value="OAJ41162.1"/>
    <property type="molecule type" value="Genomic_DNA"/>
</dbReference>
<dbReference type="PANTHER" id="PTHR10648:SF4">
    <property type="entry name" value="PROTEIN PHOSPHATASE 2 (FORMERLY 2A), REGULATORY SUBUNIT A, BETA ISOFORM-RELATED"/>
    <property type="match status" value="1"/>
</dbReference>
<reference evidence="3 4" key="2">
    <citation type="submission" date="2016-05" db="EMBL/GenBank/DDBJ databases">
        <title>Lineage-specific infection strategies underlie the spectrum of fungal disease in amphibians.</title>
        <authorList>
            <person name="Cuomo C.A."/>
            <person name="Farrer R.A."/>
            <person name="James T."/>
            <person name="Longcore J."/>
            <person name="Birren B."/>
        </authorList>
    </citation>
    <scope>NUCLEOTIDE SEQUENCE [LARGE SCALE GENOMIC DNA]</scope>
    <source>
        <strain evidence="3 4">JEL423</strain>
    </source>
</reference>
<reference evidence="3 4" key="1">
    <citation type="submission" date="2006-10" db="EMBL/GenBank/DDBJ databases">
        <title>The Genome Sequence of Batrachochytrium dendrobatidis JEL423.</title>
        <authorList>
            <consortium name="The Broad Institute Genome Sequencing Platform"/>
            <person name="Birren B."/>
            <person name="Lander E."/>
            <person name="Galagan J."/>
            <person name="Cuomo C."/>
            <person name="Devon K."/>
            <person name="Jaffe D."/>
            <person name="Butler J."/>
            <person name="Alvarez P."/>
            <person name="Gnerre S."/>
            <person name="Grabherr M."/>
            <person name="Kleber M."/>
            <person name="Mauceli E."/>
            <person name="Brockman W."/>
            <person name="Young S."/>
            <person name="LaButti K."/>
            <person name="Sykes S."/>
            <person name="DeCaprio D."/>
            <person name="Crawford M."/>
            <person name="Koehrsen M."/>
            <person name="Engels R."/>
            <person name="Montgomery P."/>
            <person name="Pearson M."/>
            <person name="Howarth C."/>
            <person name="Larson L."/>
            <person name="White J."/>
            <person name="O'Leary S."/>
            <person name="Kodira C."/>
            <person name="Zeng Q."/>
            <person name="Yandava C."/>
            <person name="Alvarado L."/>
            <person name="Longcore J."/>
            <person name="James T."/>
        </authorList>
    </citation>
    <scope>NUCLEOTIDE SEQUENCE [LARGE SCALE GENOMIC DNA]</scope>
    <source>
        <strain evidence="3 4">JEL423</strain>
    </source>
</reference>
<dbReference type="OrthoDB" id="2100425at2759"/>
<protein>
    <submittedName>
        <fullName evidence="3">Uncharacterized protein</fullName>
    </submittedName>
</protein>
<evidence type="ECO:0000313" key="3">
    <source>
        <dbReference type="EMBL" id="OAJ41162.1"/>
    </source>
</evidence>
<dbReference type="eggNOG" id="ENOG502SKRF">
    <property type="taxonomic scope" value="Eukaryota"/>
</dbReference>
<dbReference type="Proteomes" id="UP000077115">
    <property type="component" value="Unassembled WGS sequence"/>
</dbReference>
<organism evidence="3 4">
    <name type="scientific">Batrachochytrium dendrobatidis (strain JEL423)</name>
    <dbReference type="NCBI Taxonomy" id="403673"/>
    <lineage>
        <taxon>Eukaryota</taxon>
        <taxon>Fungi</taxon>
        <taxon>Fungi incertae sedis</taxon>
        <taxon>Chytridiomycota</taxon>
        <taxon>Chytridiomycota incertae sedis</taxon>
        <taxon>Chytridiomycetes</taxon>
        <taxon>Rhizophydiales</taxon>
        <taxon>Rhizophydiales incertae sedis</taxon>
        <taxon>Batrachochytrium</taxon>
    </lineage>
</organism>
<dbReference type="InterPro" id="IPR016024">
    <property type="entry name" value="ARM-type_fold"/>
</dbReference>
<dbReference type="Gene3D" id="1.25.10.10">
    <property type="entry name" value="Leucine-rich Repeat Variant"/>
    <property type="match status" value="1"/>
</dbReference>
<proteinExistence type="predicted"/>
<evidence type="ECO:0000313" key="4">
    <source>
        <dbReference type="Proteomes" id="UP000077115"/>
    </source>
</evidence>
<dbReference type="VEuPathDB" id="FungiDB:BDEG_24803"/>